<comment type="caution">
    <text evidence="1">The sequence shown here is derived from an EMBL/GenBank/DDBJ whole genome shotgun (WGS) entry which is preliminary data.</text>
</comment>
<accession>A0A2G8RUJ7</accession>
<dbReference type="EMBL" id="AYKW01000056">
    <property type="protein sequence ID" value="PIL25192.1"/>
    <property type="molecule type" value="Genomic_DNA"/>
</dbReference>
<organism evidence="1 2">
    <name type="scientific">Ganoderma sinense ZZ0214-1</name>
    <dbReference type="NCBI Taxonomy" id="1077348"/>
    <lineage>
        <taxon>Eukaryota</taxon>
        <taxon>Fungi</taxon>
        <taxon>Dikarya</taxon>
        <taxon>Basidiomycota</taxon>
        <taxon>Agaricomycotina</taxon>
        <taxon>Agaricomycetes</taxon>
        <taxon>Polyporales</taxon>
        <taxon>Polyporaceae</taxon>
        <taxon>Ganoderma</taxon>
    </lineage>
</organism>
<dbReference type="AlphaFoldDB" id="A0A2G8RUJ7"/>
<gene>
    <name evidence="1" type="ORF">GSI_13081</name>
</gene>
<keyword evidence="2" id="KW-1185">Reference proteome</keyword>
<proteinExistence type="predicted"/>
<evidence type="ECO:0000313" key="1">
    <source>
        <dbReference type="EMBL" id="PIL25192.1"/>
    </source>
</evidence>
<reference evidence="1 2" key="1">
    <citation type="journal article" date="2015" name="Sci. Rep.">
        <title>Chromosome-level genome map provides insights into diverse defense mechanisms in the medicinal fungus Ganoderma sinense.</title>
        <authorList>
            <person name="Zhu Y."/>
            <person name="Xu J."/>
            <person name="Sun C."/>
            <person name="Zhou S."/>
            <person name="Xu H."/>
            <person name="Nelson D.R."/>
            <person name="Qian J."/>
            <person name="Song J."/>
            <person name="Luo H."/>
            <person name="Xiang L."/>
            <person name="Li Y."/>
            <person name="Xu Z."/>
            <person name="Ji A."/>
            <person name="Wang L."/>
            <person name="Lu S."/>
            <person name="Hayward A."/>
            <person name="Sun W."/>
            <person name="Li X."/>
            <person name="Schwartz D.C."/>
            <person name="Wang Y."/>
            <person name="Chen S."/>
        </authorList>
    </citation>
    <scope>NUCLEOTIDE SEQUENCE [LARGE SCALE GENOMIC DNA]</scope>
    <source>
        <strain evidence="1 2">ZZ0214-1</strain>
    </source>
</reference>
<protein>
    <submittedName>
        <fullName evidence="1">Uncharacterized protein</fullName>
    </submittedName>
</protein>
<evidence type="ECO:0000313" key="2">
    <source>
        <dbReference type="Proteomes" id="UP000230002"/>
    </source>
</evidence>
<sequence length="131" mass="13693">MKDGSIGVVGDEARGARGSVWISRTISEEDERCRIGVGVRNAGSEGRADPKFDGVGVLLLGVVEEEGETVPEAVDDTVTRLTKRVQGVVRCVDPGPEIAGGGHVGAKAPVIFGDVGQVVERVERRDSGVVE</sequence>
<name>A0A2G8RUJ7_9APHY</name>
<dbReference type="Proteomes" id="UP000230002">
    <property type="component" value="Unassembled WGS sequence"/>
</dbReference>